<dbReference type="AlphaFoldDB" id="A0A7C3SJ00"/>
<feature type="transmembrane region" description="Helical" evidence="5">
    <location>
        <begin position="170"/>
        <end position="191"/>
    </location>
</feature>
<evidence type="ECO:0000256" key="2">
    <source>
        <dbReference type="ARBA" id="ARBA00022692"/>
    </source>
</evidence>
<comment type="caution">
    <text evidence="7">The sequence shown here is derived from an EMBL/GenBank/DDBJ whole genome shotgun (WGS) entry which is preliminary data.</text>
</comment>
<accession>A0A7C3SJ00</accession>
<name>A0A7C3SJ00_9BACT</name>
<dbReference type="InterPro" id="IPR009908">
    <property type="entry name" value="Methylamine_util_MauE"/>
</dbReference>
<dbReference type="GO" id="GO:0030416">
    <property type="term" value="P:methylamine metabolic process"/>
    <property type="evidence" value="ECO:0007669"/>
    <property type="project" value="InterPro"/>
</dbReference>
<gene>
    <name evidence="7" type="ORF">ENV62_06690</name>
</gene>
<evidence type="ECO:0000313" key="7">
    <source>
        <dbReference type="EMBL" id="HGB14903.1"/>
    </source>
</evidence>
<keyword evidence="2 5" id="KW-0812">Transmembrane</keyword>
<comment type="subcellular location">
    <subcellularLocation>
        <location evidence="1">Membrane</location>
        <topology evidence="1">Multi-pass membrane protein</topology>
    </subcellularLocation>
</comment>
<reference evidence="7" key="1">
    <citation type="journal article" date="2020" name="mSystems">
        <title>Genome- and Community-Level Interaction Insights into Carbon Utilization and Element Cycling Functions of Hydrothermarchaeota in Hydrothermal Sediment.</title>
        <authorList>
            <person name="Zhou Z."/>
            <person name="Liu Y."/>
            <person name="Xu W."/>
            <person name="Pan J."/>
            <person name="Luo Z.H."/>
            <person name="Li M."/>
        </authorList>
    </citation>
    <scope>NUCLEOTIDE SEQUENCE [LARGE SCALE GENOMIC DNA]</scope>
    <source>
        <strain evidence="7">SpSt-776</strain>
    </source>
</reference>
<dbReference type="EMBL" id="DTHB01000046">
    <property type="protein sequence ID" value="HGB14903.1"/>
    <property type="molecule type" value="Genomic_DNA"/>
</dbReference>
<protein>
    <recommendedName>
        <fullName evidence="6">Methylamine utilisation protein MauE domain-containing protein</fullName>
    </recommendedName>
</protein>
<feature type="domain" description="Methylamine utilisation protein MauE" evidence="6">
    <location>
        <begin position="109"/>
        <end position="190"/>
    </location>
</feature>
<dbReference type="GO" id="GO:0016020">
    <property type="term" value="C:membrane"/>
    <property type="evidence" value="ECO:0007669"/>
    <property type="project" value="UniProtKB-SubCell"/>
</dbReference>
<evidence type="ECO:0000256" key="4">
    <source>
        <dbReference type="ARBA" id="ARBA00023136"/>
    </source>
</evidence>
<proteinExistence type="predicted"/>
<evidence type="ECO:0000256" key="1">
    <source>
        <dbReference type="ARBA" id="ARBA00004141"/>
    </source>
</evidence>
<keyword evidence="4 5" id="KW-0472">Membrane</keyword>
<feature type="transmembrane region" description="Helical" evidence="5">
    <location>
        <begin position="134"/>
        <end position="158"/>
    </location>
</feature>
<organism evidence="7">
    <name type="scientific">Desulfobacca acetoxidans</name>
    <dbReference type="NCBI Taxonomy" id="60893"/>
    <lineage>
        <taxon>Bacteria</taxon>
        <taxon>Pseudomonadati</taxon>
        <taxon>Thermodesulfobacteriota</taxon>
        <taxon>Desulfobaccia</taxon>
        <taxon>Desulfobaccales</taxon>
        <taxon>Desulfobaccaceae</taxon>
        <taxon>Desulfobacca</taxon>
    </lineage>
</organism>
<keyword evidence="3 5" id="KW-1133">Transmembrane helix</keyword>
<evidence type="ECO:0000256" key="3">
    <source>
        <dbReference type="ARBA" id="ARBA00022989"/>
    </source>
</evidence>
<feature type="transmembrane region" description="Helical" evidence="5">
    <location>
        <begin position="109"/>
        <end position="128"/>
    </location>
</feature>
<dbReference type="Pfam" id="PF07291">
    <property type="entry name" value="MauE"/>
    <property type="match status" value="2"/>
</dbReference>
<feature type="transmembrane region" description="Helical" evidence="5">
    <location>
        <begin position="36"/>
        <end position="58"/>
    </location>
</feature>
<dbReference type="UniPathway" id="UPA00895"/>
<evidence type="ECO:0000259" key="6">
    <source>
        <dbReference type="Pfam" id="PF07291"/>
    </source>
</evidence>
<feature type="transmembrane region" description="Helical" evidence="5">
    <location>
        <begin position="81"/>
        <end position="102"/>
    </location>
</feature>
<evidence type="ECO:0000256" key="5">
    <source>
        <dbReference type="SAM" id="Phobius"/>
    </source>
</evidence>
<feature type="domain" description="Methylamine utilisation protein MauE" evidence="6">
    <location>
        <begin position="40"/>
        <end position="107"/>
    </location>
</feature>
<sequence>MKPAIRWTQKSRQLQSASMSLNARVQEVKAKLRANLLFSFFTLALGITLGALFFYAGLQKHWAPASFAEAVMAYQLLPQSWVGYVAAVVPWVELTSGFFLVLGYVFEIIGRLAAGLGFASGAMLIGGLKRRSCLLLIMALVSLFLLVLGITLARGLNIDCGCGLFTSRQVGAAAVMENLLILAGAAALYWWEYPGQKLPPPRLSCLLGQGS</sequence>